<organism evidence="3 4">
    <name type="scientific">Pelosinus propionicus DSM 13327</name>
    <dbReference type="NCBI Taxonomy" id="1123291"/>
    <lineage>
        <taxon>Bacteria</taxon>
        <taxon>Bacillati</taxon>
        <taxon>Bacillota</taxon>
        <taxon>Negativicutes</taxon>
        <taxon>Selenomonadales</taxon>
        <taxon>Sporomusaceae</taxon>
        <taxon>Pelosinus</taxon>
    </lineage>
</organism>
<dbReference type="STRING" id="1123291.SAMN04490355_1004136"/>
<evidence type="ECO:0000259" key="2">
    <source>
        <dbReference type="PROSITE" id="PS50943"/>
    </source>
</evidence>
<dbReference type="SUPFAM" id="SSF47413">
    <property type="entry name" value="lambda repressor-like DNA-binding domains"/>
    <property type="match status" value="1"/>
</dbReference>
<dbReference type="RefSeq" id="WP_090932931.1">
    <property type="nucleotide sequence ID" value="NZ_FOTS01000004.1"/>
</dbReference>
<dbReference type="PANTHER" id="PTHR46558">
    <property type="entry name" value="TRACRIPTIONAL REGULATORY PROTEIN-RELATED-RELATED"/>
    <property type="match status" value="1"/>
</dbReference>
<sequence length="111" mass="12795">MLHERIKVERIKKGLSQRELGDHFNVTQQAIGSWETGKAIPDAITLSKLADFFVVTTDYLLGRTNKPKEVKKETITVHPNDDPMSDLPPEALERIEEFKELMRLKYNKKST</sequence>
<dbReference type="Gene3D" id="1.10.260.40">
    <property type="entry name" value="lambda repressor-like DNA-binding domains"/>
    <property type="match status" value="1"/>
</dbReference>
<dbReference type="AlphaFoldDB" id="A0A1I4HNK6"/>
<reference evidence="4" key="1">
    <citation type="submission" date="2016-10" db="EMBL/GenBank/DDBJ databases">
        <authorList>
            <person name="Varghese N."/>
            <person name="Submissions S."/>
        </authorList>
    </citation>
    <scope>NUCLEOTIDE SEQUENCE [LARGE SCALE GENOMIC DNA]</scope>
    <source>
        <strain evidence="4">DSM 13327</strain>
    </source>
</reference>
<evidence type="ECO:0000313" key="3">
    <source>
        <dbReference type="EMBL" id="SFL43765.1"/>
    </source>
</evidence>
<keyword evidence="1 3" id="KW-0238">DNA-binding</keyword>
<dbReference type="PANTHER" id="PTHR46558:SF12">
    <property type="entry name" value="DNA-BINDING PROTEIN"/>
    <property type="match status" value="1"/>
</dbReference>
<evidence type="ECO:0000313" key="4">
    <source>
        <dbReference type="Proteomes" id="UP000199520"/>
    </source>
</evidence>
<name>A0A1I4HNK6_9FIRM</name>
<dbReference type="GO" id="GO:0003677">
    <property type="term" value="F:DNA binding"/>
    <property type="evidence" value="ECO:0007669"/>
    <property type="project" value="UniProtKB-KW"/>
</dbReference>
<dbReference type="OrthoDB" id="8115576at2"/>
<gene>
    <name evidence="3" type="ORF">SAMN04490355_1004136</name>
</gene>
<dbReference type="CDD" id="cd00093">
    <property type="entry name" value="HTH_XRE"/>
    <property type="match status" value="1"/>
</dbReference>
<keyword evidence="4" id="KW-1185">Reference proteome</keyword>
<dbReference type="PROSITE" id="PS50943">
    <property type="entry name" value="HTH_CROC1"/>
    <property type="match status" value="1"/>
</dbReference>
<accession>A0A1I4HNK6</accession>
<proteinExistence type="predicted"/>
<protein>
    <submittedName>
        <fullName evidence="3">DNA-binding transcriptional regulator, XRE-family HTH domain</fullName>
    </submittedName>
</protein>
<dbReference type="Proteomes" id="UP000199520">
    <property type="component" value="Unassembled WGS sequence"/>
</dbReference>
<dbReference type="InterPro" id="IPR010982">
    <property type="entry name" value="Lambda_DNA-bd_dom_sf"/>
</dbReference>
<dbReference type="Pfam" id="PF01381">
    <property type="entry name" value="HTH_3"/>
    <property type="match status" value="1"/>
</dbReference>
<dbReference type="InterPro" id="IPR001387">
    <property type="entry name" value="Cro/C1-type_HTH"/>
</dbReference>
<feature type="domain" description="HTH cro/C1-type" evidence="2">
    <location>
        <begin position="6"/>
        <end position="60"/>
    </location>
</feature>
<evidence type="ECO:0000256" key="1">
    <source>
        <dbReference type="ARBA" id="ARBA00023125"/>
    </source>
</evidence>
<dbReference type="SMART" id="SM00530">
    <property type="entry name" value="HTH_XRE"/>
    <property type="match status" value="1"/>
</dbReference>
<dbReference type="EMBL" id="FOTS01000004">
    <property type="protein sequence ID" value="SFL43765.1"/>
    <property type="molecule type" value="Genomic_DNA"/>
</dbReference>